<evidence type="ECO:0000256" key="3">
    <source>
        <dbReference type="ARBA" id="ARBA00023163"/>
    </source>
</evidence>
<dbReference type="eggNOG" id="COG1802">
    <property type="taxonomic scope" value="Bacteria"/>
</dbReference>
<dbReference type="SMART" id="SM00895">
    <property type="entry name" value="FCD"/>
    <property type="match status" value="1"/>
</dbReference>
<keyword evidence="3" id="KW-0804">Transcription</keyword>
<dbReference type="SUPFAM" id="SSF48008">
    <property type="entry name" value="GntR ligand-binding domain-like"/>
    <property type="match status" value="1"/>
</dbReference>
<dbReference type="KEGG" id="azc:AZC_1636"/>
<dbReference type="Gene3D" id="1.20.120.530">
    <property type="entry name" value="GntR ligand-binding domain-like"/>
    <property type="match status" value="1"/>
</dbReference>
<gene>
    <name evidence="5" type="primary">gntR</name>
    <name evidence="5" type="ordered locus">AZC_1636</name>
</gene>
<dbReference type="AlphaFoldDB" id="A8I3N7"/>
<reference evidence="5 6" key="3">
    <citation type="journal article" date="2008" name="BMC Genomics">
        <title>The genome of the versatile nitrogen fixer Azorhizobium caulinodans ORS571.</title>
        <authorList>
            <person name="Lee KB."/>
            <person name="Backer P.D."/>
            <person name="Aono T."/>
            <person name="Liu CT."/>
            <person name="Suzuki S."/>
            <person name="Suzuki T."/>
            <person name="Kaneko T."/>
            <person name="Yamada M."/>
            <person name="Tabata S."/>
            <person name="Kupfer D.M."/>
            <person name="Najar F.Z."/>
            <person name="Wiley G.B."/>
            <person name="Roe B."/>
            <person name="Binnewies T.T."/>
            <person name="Ussery D.W."/>
            <person name="D'Haeze W."/>
            <person name="Herder J.D."/>
            <person name="Gevers D."/>
            <person name="Vereecke D."/>
            <person name="Holsters M."/>
            <person name="Oyaizu H."/>
        </authorList>
    </citation>
    <scope>NUCLEOTIDE SEQUENCE [LARGE SCALE GENOMIC DNA]</scope>
    <source>
        <strain evidence="6">ATCC 43989 / DSM 5975 / JCM 20966 / LMG 6465 / NBRC 14845 / NCIMB 13405 / ORS 571</strain>
    </source>
</reference>
<sequence>MPHVMWAAGCHADHAMPDRIWNWRWTPMRKPKAMAAATERATMDHDPVVQGILKAISLKRLRPGMKLGEVELASAFGTHRTHIRQVLSHLGSRDLVTLIPNRGAFVSQPSPQEARAVFATRRILERAAISAAVDNLTPDAARDLKGMLALERAHADHDRWDGLALSADFHLGIARLSGNPVLIKFMEELALRTSLIIAQYEPAGAEDHCPDAHPDIAERVLARDKAGAISAMDRHLTEMEARLKIGSEGGEAVDLAAIFEDLGVIPQKRSRRRVEG</sequence>
<dbReference type="GO" id="GO:0003677">
    <property type="term" value="F:DNA binding"/>
    <property type="evidence" value="ECO:0007669"/>
    <property type="project" value="UniProtKB-KW"/>
</dbReference>
<dbReference type="PROSITE" id="PS50949">
    <property type="entry name" value="HTH_GNTR"/>
    <property type="match status" value="1"/>
</dbReference>
<name>A8I3N7_AZOC5</name>
<keyword evidence="2" id="KW-0238">DNA-binding</keyword>
<dbReference type="Pfam" id="PF00392">
    <property type="entry name" value="GntR"/>
    <property type="match status" value="1"/>
</dbReference>
<dbReference type="InterPro" id="IPR008920">
    <property type="entry name" value="TF_FadR/GntR_C"/>
</dbReference>
<dbReference type="EMBL" id="AP009384">
    <property type="protein sequence ID" value="BAF87634.1"/>
    <property type="molecule type" value="Genomic_DNA"/>
</dbReference>
<reference evidence="5 6" key="1">
    <citation type="journal article" date="2007" name="Appl. Environ. Microbiol.">
        <title>Rhizobial factors required for stem nodule maturation and maintenance in Sesbania rostrata-Azorhizobium caulinodans ORS571 symbiosis.</title>
        <authorList>
            <person name="Suzuki S."/>
            <person name="Aono T."/>
            <person name="Lee KB."/>
            <person name="Suzuki T."/>
            <person name="Liu CT."/>
            <person name="Miwa H."/>
            <person name="Wakao S."/>
            <person name="Iki T."/>
            <person name="Oyaizu H."/>
        </authorList>
    </citation>
    <scope>NUCLEOTIDE SEQUENCE [LARGE SCALE GENOMIC DNA]</scope>
    <source>
        <strain evidence="6">ATCC 43989 / DSM 5975 / JCM 20966 / LMG 6465 / NBRC 14845 / NCIMB 13405 / ORS 571</strain>
    </source>
</reference>
<dbReference type="PANTHER" id="PTHR43537:SF53">
    <property type="entry name" value="HTH-TYPE TRANSCRIPTIONAL REPRESSOR NANR"/>
    <property type="match status" value="1"/>
</dbReference>
<evidence type="ECO:0000256" key="1">
    <source>
        <dbReference type="ARBA" id="ARBA00023015"/>
    </source>
</evidence>
<dbReference type="SMART" id="SM00345">
    <property type="entry name" value="HTH_GNTR"/>
    <property type="match status" value="1"/>
</dbReference>
<reference evidence="6" key="2">
    <citation type="submission" date="2007-04" db="EMBL/GenBank/DDBJ databases">
        <title>Complete genome sequence of the nitrogen-fixing bacterium Azorhizobium caulinodans ORS571.</title>
        <authorList>
            <person name="Lee K.B."/>
            <person name="Backer P.D."/>
            <person name="Aono T."/>
            <person name="Liu C.T."/>
            <person name="Suzuki S."/>
            <person name="Suzuki T."/>
            <person name="Kaneko T."/>
            <person name="Yamada M."/>
            <person name="Tabata S."/>
            <person name="Kupfer D.M."/>
            <person name="Najar F.Z."/>
            <person name="Wiley G.B."/>
            <person name="Roe B."/>
            <person name="Binnewies T."/>
            <person name="Ussery D."/>
            <person name="Vereecke D."/>
            <person name="Gevers D."/>
            <person name="Holsters M."/>
            <person name="Oyaizu H."/>
        </authorList>
    </citation>
    <scope>NUCLEOTIDE SEQUENCE [LARGE SCALE GENOMIC DNA]</scope>
    <source>
        <strain evidence="6">ATCC 43989 / DSM 5975 / JCM 20966 / LMG 6465 / NBRC 14845 / NCIMB 13405 / ORS 571</strain>
    </source>
</reference>
<dbReference type="HOGENOM" id="CLU_017584_5_0_5"/>
<reference evidence="5 6" key="5">
    <citation type="journal article" date="2010" name="Appl. Environ. Microbiol.">
        <title>phrR-like gene praR of Azorhizobium caulinodans ORS571 is essential for symbiosis with Sesbania rostrata and is involved in expression of reb genes.</title>
        <authorList>
            <person name="Akiba N."/>
            <person name="Aono T."/>
            <person name="Toyazaki H."/>
            <person name="Sato S."/>
            <person name="Oyaizu H."/>
        </authorList>
    </citation>
    <scope>NUCLEOTIDE SEQUENCE [LARGE SCALE GENOMIC DNA]</scope>
    <source>
        <strain evidence="6">ATCC 43989 / DSM 5975 / JCM 20966 / LMG 6465 / NBRC 14845 / NCIMB 13405 / ORS 571</strain>
    </source>
</reference>
<accession>A8I3N7</accession>
<organism evidence="5 6">
    <name type="scientific">Azorhizobium caulinodans (strain ATCC 43989 / DSM 5975 / JCM 20966 / LMG 6465 / NBRC 14845 / NCIMB 13405 / ORS 571)</name>
    <dbReference type="NCBI Taxonomy" id="438753"/>
    <lineage>
        <taxon>Bacteria</taxon>
        <taxon>Pseudomonadati</taxon>
        <taxon>Pseudomonadota</taxon>
        <taxon>Alphaproteobacteria</taxon>
        <taxon>Hyphomicrobiales</taxon>
        <taxon>Xanthobacteraceae</taxon>
        <taxon>Azorhizobium</taxon>
    </lineage>
</organism>
<dbReference type="STRING" id="438753.AZC_1636"/>
<evidence type="ECO:0000259" key="4">
    <source>
        <dbReference type="PROSITE" id="PS50949"/>
    </source>
</evidence>
<dbReference type="InterPro" id="IPR000524">
    <property type="entry name" value="Tscrpt_reg_HTH_GntR"/>
</dbReference>
<keyword evidence="1" id="KW-0805">Transcription regulation</keyword>
<dbReference type="Pfam" id="PF07729">
    <property type="entry name" value="FCD"/>
    <property type="match status" value="1"/>
</dbReference>
<dbReference type="Gene3D" id="1.10.10.10">
    <property type="entry name" value="Winged helix-like DNA-binding domain superfamily/Winged helix DNA-binding domain"/>
    <property type="match status" value="1"/>
</dbReference>
<dbReference type="GO" id="GO:0003700">
    <property type="term" value="F:DNA-binding transcription factor activity"/>
    <property type="evidence" value="ECO:0007669"/>
    <property type="project" value="InterPro"/>
</dbReference>
<dbReference type="PANTHER" id="PTHR43537">
    <property type="entry name" value="TRANSCRIPTIONAL REGULATOR, GNTR FAMILY"/>
    <property type="match status" value="1"/>
</dbReference>
<dbReference type="InterPro" id="IPR036390">
    <property type="entry name" value="WH_DNA-bd_sf"/>
</dbReference>
<feature type="domain" description="HTH gntR-type" evidence="4">
    <location>
        <begin position="42"/>
        <end position="109"/>
    </location>
</feature>
<dbReference type="SUPFAM" id="SSF46785">
    <property type="entry name" value="Winged helix' DNA-binding domain"/>
    <property type="match status" value="1"/>
</dbReference>
<proteinExistence type="predicted"/>
<dbReference type="Proteomes" id="UP000000270">
    <property type="component" value="Chromosome"/>
</dbReference>
<reference evidence="5 6" key="6">
    <citation type="journal article" date="2011" name="Appl. Environ. Microbiol.">
        <title>Involvement of the azorhizobial chromosome partition gene (parA) in the onset of bacteroid differentiation during Sesbania rostrata stem nodule development.</title>
        <authorList>
            <person name="Liu CT."/>
            <person name="Lee KB."/>
            <person name="Wang YS."/>
            <person name="Peng MH."/>
            <person name="Lee KT."/>
            <person name="Suzuki S."/>
            <person name="Suzuki T."/>
            <person name="Oyaizu H."/>
        </authorList>
    </citation>
    <scope>NUCLEOTIDE SEQUENCE [LARGE SCALE GENOMIC DNA]</scope>
    <source>
        <strain evidence="6">ATCC 43989 / DSM 5975 / JCM 20966 / LMG 6465 / NBRC 14845 / NCIMB 13405 / ORS 571</strain>
    </source>
</reference>
<evidence type="ECO:0000313" key="6">
    <source>
        <dbReference type="Proteomes" id="UP000000270"/>
    </source>
</evidence>
<dbReference type="InterPro" id="IPR036388">
    <property type="entry name" value="WH-like_DNA-bd_sf"/>
</dbReference>
<dbReference type="InterPro" id="IPR011711">
    <property type="entry name" value="GntR_C"/>
</dbReference>
<evidence type="ECO:0000256" key="2">
    <source>
        <dbReference type="ARBA" id="ARBA00023125"/>
    </source>
</evidence>
<reference evidence="5 6" key="4">
    <citation type="journal article" date="2009" name="Appl. Environ. Microbiol.">
        <title>Comparative genome-wide transcriptional profiling of Azorhizobium caulinodans ORS571 grown under free-living and symbiotic conditions.</title>
        <authorList>
            <person name="Tsukada S."/>
            <person name="Aono T."/>
            <person name="Akiba N."/>
            <person name="Lee KB."/>
            <person name="Liu CT."/>
            <person name="Toyazaki H."/>
            <person name="Oyaizu H."/>
        </authorList>
    </citation>
    <scope>NUCLEOTIDE SEQUENCE [LARGE SCALE GENOMIC DNA]</scope>
    <source>
        <strain evidence="6">ATCC 43989 / DSM 5975 / JCM 20966 / LMG 6465 / NBRC 14845 / NCIMB 13405 / ORS 571</strain>
    </source>
</reference>
<protein>
    <submittedName>
        <fullName evidence="5">Transcriptional regulator</fullName>
    </submittedName>
</protein>
<keyword evidence="6" id="KW-1185">Reference proteome</keyword>
<evidence type="ECO:0000313" key="5">
    <source>
        <dbReference type="EMBL" id="BAF87634.1"/>
    </source>
</evidence>